<dbReference type="GO" id="GO:0004222">
    <property type="term" value="F:metalloendopeptidase activity"/>
    <property type="evidence" value="ECO:0007669"/>
    <property type="project" value="InterPro"/>
</dbReference>
<sequence>MLSRTSIWDHITVQLAPRAADELWYCEVQLSTIWPETSNNARSAARSLVLGGGLSEKHHGLNNLWVADRTNLKPYLKLCLTFDYHHLITWIDLKDIDVEALRILNMCYDCAKEDAVRHGFISPNPIL</sequence>
<dbReference type="SUPFAM" id="SSF140990">
    <property type="entry name" value="FtsH protease domain-like"/>
    <property type="match status" value="1"/>
</dbReference>
<evidence type="ECO:0000313" key="1">
    <source>
        <dbReference type="EMBL" id="KAG2307756.1"/>
    </source>
</evidence>
<dbReference type="GO" id="GO:0005524">
    <property type="term" value="F:ATP binding"/>
    <property type="evidence" value="ECO:0007669"/>
    <property type="project" value="InterPro"/>
</dbReference>
<dbReference type="OrthoDB" id="1704098at2759"/>
<dbReference type="Proteomes" id="UP000886595">
    <property type="component" value="Unassembled WGS sequence"/>
</dbReference>
<dbReference type="EMBL" id="JAAMPC010000006">
    <property type="protein sequence ID" value="KAG2307756.1"/>
    <property type="molecule type" value="Genomic_DNA"/>
</dbReference>
<organism evidence="1 2">
    <name type="scientific">Brassica carinata</name>
    <name type="common">Ethiopian mustard</name>
    <name type="synonym">Abyssinian cabbage</name>
    <dbReference type="NCBI Taxonomy" id="52824"/>
    <lineage>
        <taxon>Eukaryota</taxon>
        <taxon>Viridiplantae</taxon>
        <taxon>Streptophyta</taxon>
        <taxon>Embryophyta</taxon>
        <taxon>Tracheophyta</taxon>
        <taxon>Spermatophyta</taxon>
        <taxon>Magnoliopsida</taxon>
        <taxon>eudicotyledons</taxon>
        <taxon>Gunneridae</taxon>
        <taxon>Pentapetalae</taxon>
        <taxon>rosids</taxon>
        <taxon>malvids</taxon>
        <taxon>Brassicales</taxon>
        <taxon>Brassicaceae</taxon>
        <taxon>Brassiceae</taxon>
        <taxon>Brassica</taxon>
    </lineage>
</organism>
<reference evidence="1 2" key="1">
    <citation type="submission" date="2020-02" db="EMBL/GenBank/DDBJ databases">
        <authorList>
            <person name="Ma Q."/>
            <person name="Huang Y."/>
            <person name="Song X."/>
            <person name="Pei D."/>
        </authorList>
    </citation>
    <scope>NUCLEOTIDE SEQUENCE [LARGE SCALE GENOMIC DNA]</scope>
    <source>
        <strain evidence="1">Sxm20200214</strain>
        <tissue evidence="1">Leaf</tissue>
    </source>
</reference>
<comment type="caution">
    <text evidence="1">The sequence shown here is derived from an EMBL/GenBank/DDBJ whole genome shotgun (WGS) entry which is preliminary data.</text>
</comment>
<dbReference type="GO" id="GO:0004176">
    <property type="term" value="F:ATP-dependent peptidase activity"/>
    <property type="evidence" value="ECO:0007669"/>
    <property type="project" value="InterPro"/>
</dbReference>
<dbReference type="GO" id="GO:0006508">
    <property type="term" value="P:proteolysis"/>
    <property type="evidence" value="ECO:0007669"/>
    <property type="project" value="InterPro"/>
</dbReference>
<keyword evidence="2" id="KW-1185">Reference proteome</keyword>
<dbReference type="AlphaFoldDB" id="A0A8X7VAL2"/>
<proteinExistence type="predicted"/>
<evidence type="ECO:0000313" key="2">
    <source>
        <dbReference type="Proteomes" id="UP000886595"/>
    </source>
</evidence>
<name>A0A8X7VAL2_BRACI</name>
<protein>
    <submittedName>
        <fullName evidence="1">Uncharacterized protein</fullName>
    </submittedName>
</protein>
<gene>
    <name evidence="1" type="ORF">Bca52824_027504</name>
</gene>
<accession>A0A8X7VAL2</accession>
<dbReference type="InterPro" id="IPR037219">
    <property type="entry name" value="Peptidase_M41-like"/>
</dbReference>